<gene>
    <name evidence="3" type="ordered locus">SGRA_3732</name>
</gene>
<dbReference type="HOGENOM" id="CLU_1685362_0_0_10"/>
<dbReference type="EMBL" id="CP002831">
    <property type="protein sequence ID" value="AFC26448.1"/>
    <property type="molecule type" value="Genomic_DNA"/>
</dbReference>
<dbReference type="AlphaFoldDB" id="H6L884"/>
<evidence type="ECO:0000256" key="1">
    <source>
        <dbReference type="SAM" id="MobiDB-lite"/>
    </source>
</evidence>
<dbReference type="PROSITE" id="PS51257">
    <property type="entry name" value="PROKAR_LIPOPROTEIN"/>
    <property type="match status" value="1"/>
</dbReference>
<keyword evidence="4" id="KW-1185">Reference proteome</keyword>
<sequence>MKVRNLFFVLLWLLSLTIACNTQEAPKTPEKAALEEGQLSQTESAPENNSSLEGEEFPDRPGFKGRHNDYVFFIEMLDNQEVKGFVRHKDQNIENELSGKMSSPFAFEAEELGEDADGDELVWAKVRGKISDDPSTIELDYNDSQSASSFRLDLKR</sequence>
<evidence type="ECO:0000313" key="4">
    <source>
        <dbReference type="Proteomes" id="UP000007519"/>
    </source>
</evidence>
<dbReference type="Proteomes" id="UP000007519">
    <property type="component" value="Chromosome"/>
</dbReference>
<name>H6L884_SAPGL</name>
<dbReference type="STRING" id="984262.SGRA_3732"/>
<organism evidence="3 4">
    <name type="scientific">Saprospira grandis (strain Lewin)</name>
    <dbReference type="NCBI Taxonomy" id="984262"/>
    <lineage>
        <taxon>Bacteria</taxon>
        <taxon>Pseudomonadati</taxon>
        <taxon>Bacteroidota</taxon>
        <taxon>Saprospiria</taxon>
        <taxon>Saprospirales</taxon>
        <taxon>Saprospiraceae</taxon>
        <taxon>Saprospira</taxon>
    </lineage>
</organism>
<dbReference type="OrthoDB" id="9829079at2"/>
<feature type="chain" id="PRO_5003604771" description="Lipoprotein" evidence="2">
    <location>
        <begin position="25"/>
        <end position="156"/>
    </location>
</feature>
<feature type="compositionally biased region" description="Polar residues" evidence="1">
    <location>
        <begin position="38"/>
        <end position="52"/>
    </location>
</feature>
<evidence type="ECO:0008006" key="5">
    <source>
        <dbReference type="Google" id="ProtNLM"/>
    </source>
</evidence>
<dbReference type="KEGG" id="sgn:SGRA_3732"/>
<feature type="region of interest" description="Disordered" evidence="1">
    <location>
        <begin position="27"/>
        <end position="63"/>
    </location>
</feature>
<reference evidence="3 4" key="1">
    <citation type="journal article" date="2012" name="Stand. Genomic Sci.">
        <title>Complete genome sequencing and analysis of Saprospira grandis str. Lewin, a predatory marine bacterium.</title>
        <authorList>
            <person name="Saw J.H."/>
            <person name="Yuryev A."/>
            <person name="Kanbe M."/>
            <person name="Hou S."/>
            <person name="Young A.G."/>
            <person name="Aizawa S."/>
            <person name="Alam M."/>
        </authorList>
    </citation>
    <scope>NUCLEOTIDE SEQUENCE [LARGE SCALE GENOMIC DNA]</scope>
    <source>
        <strain evidence="3 4">Lewin</strain>
    </source>
</reference>
<protein>
    <recommendedName>
        <fullName evidence="5">Lipoprotein</fullName>
    </recommendedName>
</protein>
<proteinExistence type="predicted"/>
<feature type="signal peptide" evidence="2">
    <location>
        <begin position="1"/>
        <end position="24"/>
    </location>
</feature>
<evidence type="ECO:0000256" key="2">
    <source>
        <dbReference type="SAM" id="SignalP"/>
    </source>
</evidence>
<evidence type="ECO:0000313" key="3">
    <source>
        <dbReference type="EMBL" id="AFC26448.1"/>
    </source>
</evidence>
<dbReference type="RefSeq" id="WP_015694037.1">
    <property type="nucleotide sequence ID" value="NC_016940.1"/>
</dbReference>
<keyword evidence="2" id="KW-0732">Signal</keyword>
<accession>H6L884</accession>